<dbReference type="Proteomes" id="UP000192220">
    <property type="component" value="Unplaced"/>
</dbReference>
<dbReference type="GO" id="GO:0008270">
    <property type="term" value="F:zinc ion binding"/>
    <property type="evidence" value="ECO:0007669"/>
    <property type="project" value="UniProtKB-KW"/>
</dbReference>
<keyword evidence="2" id="KW-0963">Cytoplasm</keyword>
<feature type="region of interest" description="Disordered" evidence="9">
    <location>
        <begin position="32"/>
        <end position="77"/>
    </location>
</feature>
<evidence type="ECO:0000259" key="10">
    <source>
        <dbReference type="PROSITE" id="PS51522"/>
    </source>
</evidence>
<feature type="compositionally biased region" description="Low complexity" evidence="9">
    <location>
        <begin position="65"/>
        <end position="76"/>
    </location>
</feature>
<evidence type="ECO:0000256" key="5">
    <source>
        <dbReference type="ARBA" id="ARBA00022833"/>
    </source>
</evidence>
<dbReference type="STRING" id="52670.A0A2I4AQ90"/>
<keyword evidence="6 8" id="KW-0810">Translation regulation</keyword>
<reference evidence="12" key="1">
    <citation type="submission" date="2025-08" db="UniProtKB">
        <authorList>
            <consortium name="RefSeq"/>
        </authorList>
    </citation>
    <scope>IDENTIFICATION</scope>
    <source>
        <strain evidence="12">Quisiro</strain>
        <tissue evidence="12">Liver</tissue>
    </source>
</reference>
<sequence>MQRRAEVHSWDCFDMWRDYMNLNRLVEQICGRQEEEEEQEEEMKPGAQRSPIWTSSKPRRDSENSTGSSSSSSSGTPADYCCFCRQNGETPRVFRSHSLRGKNGMVLCPVLRKYTCPICEATGDQAHTRRYCPQAKRPEAERKRPVLKFW</sequence>
<dbReference type="Gene3D" id="4.10.60.30">
    <property type="entry name" value="Nanos, RNA-binding domain"/>
    <property type="match status" value="1"/>
</dbReference>
<proteinExistence type="inferred from homology"/>
<dbReference type="InParanoid" id="A0A2I4AQ90"/>
<dbReference type="Pfam" id="PF05741">
    <property type="entry name" value="zf-nanos"/>
    <property type="match status" value="1"/>
</dbReference>
<evidence type="ECO:0000313" key="11">
    <source>
        <dbReference type="Proteomes" id="UP000192220"/>
    </source>
</evidence>
<dbReference type="KEGG" id="alim:106513399"/>
<keyword evidence="4 8" id="KW-0863">Zinc-finger</keyword>
<dbReference type="InterPro" id="IPR038129">
    <property type="entry name" value="Nanos_sf"/>
</dbReference>
<name>A0A2I4AQ90_AUSLI</name>
<feature type="domain" description="Nanos-type" evidence="10">
    <location>
        <begin position="80"/>
        <end position="134"/>
    </location>
</feature>
<evidence type="ECO:0000256" key="1">
    <source>
        <dbReference type="ARBA" id="ARBA00004496"/>
    </source>
</evidence>
<evidence type="ECO:0000313" key="12">
    <source>
        <dbReference type="RefSeq" id="XP_013857662.1"/>
    </source>
</evidence>
<gene>
    <name evidence="12" type="primary">LOC106513399</name>
</gene>
<evidence type="ECO:0000256" key="3">
    <source>
        <dbReference type="ARBA" id="ARBA00022723"/>
    </source>
</evidence>
<evidence type="ECO:0000256" key="9">
    <source>
        <dbReference type="SAM" id="MobiDB-lite"/>
    </source>
</evidence>
<dbReference type="OrthoDB" id="5864971at2759"/>
<keyword evidence="5" id="KW-0862">Zinc</keyword>
<evidence type="ECO:0000256" key="2">
    <source>
        <dbReference type="ARBA" id="ARBA00022490"/>
    </source>
</evidence>
<dbReference type="RefSeq" id="XP_013857662.1">
    <property type="nucleotide sequence ID" value="XM_014002208.1"/>
</dbReference>
<dbReference type="PROSITE" id="PS51522">
    <property type="entry name" value="ZF_NANOS"/>
    <property type="match status" value="1"/>
</dbReference>
<dbReference type="GO" id="GO:0003723">
    <property type="term" value="F:RNA binding"/>
    <property type="evidence" value="ECO:0007669"/>
    <property type="project" value="UniProtKB-UniRule"/>
</dbReference>
<dbReference type="PANTHER" id="PTHR12887">
    <property type="entry name" value="NANOS PROTEIN"/>
    <property type="match status" value="1"/>
</dbReference>
<keyword evidence="7 8" id="KW-0694">RNA-binding</keyword>
<dbReference type="AlphaFoldDB" id="A0A2I4AQ90"/>
<keyword evidence="3" id="KW-0479">Metal-binding</keyword>
<keyword evidence="11" id="KW-1185">Reference proteome</keyword>
<dbReference type="GO" id="GO:0005737">
    <property type="term" value="C:cytoplasm"/>
    <property type="evidence" value="ECO:0007669"/>
    <property type="project" value="UniProtKB-SubCell"/>
</dbReference>
<dbReference type="GO" id="GO:0006417">
    <property type="term" value="P:regulation of translation"/>
    <property type="evidence" value="ECO:0007669"/>
    <property type="project" value="UniProtKB-UniRule"/>
</dbReference>
<comment type="similarity">
    <text evidence="8">Belongs to the nanos family.</text>
</comment>
<evidence type="ECO:0000256" key="8">
    <source>
        <dbReference type="PROSITE-ProRule" id="PRU00855"/>
    </source>
</evidence>
<evidence type="ECO:0000256" key="6">
    <source>
        <dbReference type="ARBA" id="ARBA00022845"/>
    </source>
</evidence>
<accession>A0A2I4AQ90</accession>
<evidence type="ECO:0000256" key="4">
    <source>
        <dbReference type="ARBA" id="ARBA00022771"/>
    </source>
</evidence>
<dbReference type="GeneID" id="106513399"/>
<dbReference type="InterPro" id="IPR024161">
    <property type="entry name" value="Znf_nanos-typ"/>
</dbReference>
<comment type="subcellular location">
    <subcellularLocation>
        <location evidence="1">Cytoplasm</location>
    </subcellularLocation>
</comment>
<organism evidence="11 12">
    <name type="scientific">Austrofundulus limnaeus</name>
    <name type="common">Annual killifish</name>
    <dbReference type="NCBI Taxonomy" id="52670"/>
    <lineage>
        <taxon>Eukaryota</taxon>
        <taxon>Metazoa</taxon>
        <taxon>Chordata</taxon>
        <taxon>Craniata</taxon>
        <taxon>Vertebrata</taxon>
        <taxon>Euteleostomi</taxon>
        <taxon>Actinopterygii</taxon>
        <taxon>Neopterygii</taxon>
        <taxon>Teleostei</taxon>
        <taxon>Neoteleostei</taxon>
        <taxon>Acanthomorphata</taxon>
        <taxon>Ovalentaria</taxon>
        <taxon>Atherinomorphae</taxon>
        <taxon>Cyprinodontiformes</taxon>
        <taxon>Rivulidae</taxon>
        <taxon>Austrofundulus</taxon>
    </lineage>
</organism>
<protein>
    <submittedName>
        <fullName evidence="12">Nanos homolog 2</fullName>
    </submittedName>
</protein>
<evidence type="ECO:0000256" key="7">
    <source>
        <dbReference type="ARBA" id="ARBA00022884"/>
    </source>
</evidence>
<dbReference type="InterPro" id="IPR008705">
    <property type="entry name" value="Nanos/Xcar2"/>
</dbReference>